<dbReference type="AlphaFoldDB" id="A0A4U1D2R6"/>
<accession>A0A4U1D2R6</accession>
<comment type="caution">
    <text evidence="3">The sequence shown here is derived from an EMBL/GenBank/DDBJ whole genome shotgun (WGS) entry which is preliminary data.</text>
</comment>
<dbReference type="Proteomes" id="UP000307756">
    <property type="component" value="Unassembled WGS sequence"/>
</dbReference>
<keyword evidence="4" id="KW-1185">Reference proteome</keyword>
<organism evidence="3 4">
    <name type="scientific">Robertmurraya kyonggiensis</name>
    <dbReference type="NCBI Taxonomy" id="1037680"/>
    <lineage>
        <taxon>Bacteria</taxon>
        <taxon>Bacillati</taxon>
        <taxon>Bacillota</taxon>
        <taxon>Bacilli</taxon>
        <taxon>Bacillales</taxon>
        <taxon>Bacillaceae</taxon>
        <taxon>Robertmurraya</taxon>
    </lineage>
</organism>
<feature type="domain" description="Regulatory protein YycH-like" evidence="2">
    <location>
        <begin position="37"/>
        <end position="251"/>
    </location>
</feature>
<dbReference type="RefSeq" id="WP_136831099.1">
    <property type="nucleotide sequence ID" value="NZ_SWBM01000002.1"/>
</dbReference>
<sequence length="267" mass="31230">MDWSRIKTIFIVTFLILNIYLLNEFYKTYDKLDFMSETSFENKLKTEEIEYKELPKNIKRDKYVSATPKKFTKDELGKIADTTLTGQSITIKNETTIEAILDEPYPINQENVAEQLGPYLQNNIYKGDEYKFWKVNEIDQTITYYQQVDGKQLYKNLNGELTFYVNEEQEITGYKQTILENFEEFSEGVNVYPPINAIETLYENGELPFGSKITKVELGYYTYVHLTSSQVLTPIWRVVVNGEEDLFVNAVDGQIIQLNNEEKKIVE</sequence>
<keyword evidence="1" id="KW-0812">Transmembrane</keyword>
<dbReference type="Pfam" id="PF09648">
    <property type="entry name" value="YycI"/>
    <property type="match status" value="1"/>
</dbReference>
<evidence type="ECO:0000259" key="2">
    <source>
        <dbReference type="Pfam" id="PF09648"/>
    </source>
</evidence>
<gene>
    <name evidence="3" type="ORF">FA727_11455</name>
</gene>
<reference evidence="3 4" key="1">
    <citation type="journal article" date="2011" name="J. Microbiol.">
        <title>Bacillus kyonggiensis sp. nov., isolated from soil of a lettuce field.</title>
        <authorList>
            <person name="Dong K."/>
            <person name="Lee S."/>
        </authorList>
    </citation>
    <scope>NUCLEOTIDE SEQUENCE [LARGE SCALE GENOMIC DNA]</scope>
    <source>
        <strain evidence="3 4">NB22</strain>
    </source>
</reference>
<proteinExistence type="predicted"/>
<dbReference type="Gene3D" id="2.40.128.690">
    <property type="entry name" value="YycH protein, domain 3-like"/>
    <property type="match status" value="1"/>
</dbReference>
<dbReference type="InterPro" id="IPR018604">
    <property type="entry name" value="YycI-like"/>
</dbReference>
<evidence type="ECO:0000313" key="4">
    <source>
        <dbReference type="Proteomes" id="UP000307756"/>
    </source>
</evidence>
<evidence type="ECO:0000313" key="3">
    <source>
        <dbReference type="EMBL" id="TKC16685.1"/>
    </source>
</evidence>
<protein>
    <recommendedName>
        <fullName evidence="2">Regulatory protein YycH-like domain-containing protein</fullName>
    </recommendedName>
</protein>
<dbReference type="OrthoDB" id="2388036at2"/>
<keyword evidence="1" id="KW-0472">Membrane</keyword>
<feature type="transmembrane region" description="Helical" evidence="1">
    <location>
        <begin position="6"/>
        <end position="26"/>
    </location>
</feature>
<dbReference type="EMBL" id="SWBM01000002">
    <property type="protein sequence ID" value="TKC16685.1"/>
    <property type="molecule type" value="Genomic_DNA"/>
</dbReference>
<dbReference type="GO" id="GO:0016020">
    <property type="term" value="C:membrane"/>
    <property type="evidence" value="ECO:0007669"/>
    <property type="project" value="InterPro"/>
</dbReference>
<name>A0A4U1D2R6_9BACI</name>
<evidence type="ECO:0000256" key="1">
    <source>
        <dbReference type="SAM" id="Phobius"/>
    </source>
</evidence>
<keyword evidence="1" id="KW-1133">Transmembrane helix</keyword>